<proteinExistence type="predicted"/>
<keyword evidence="3" id="KW-1185">Reference proteome</keyword>
<dbReference type="Proteomes" id="UP001175227">
    <property type="component" value="Unassembled WGS sequence"/>
</dbReference>
<name>A0AA39NUT8_9AGAR</name>
<comment type="caution">
    <text evidence="2">The sequence shown here is derived from an EMBL/GenBank/DDBJ whole genome shotgun (WGS) entry which is preliminary data.</text>
</comment>
<keyword evidence="1" id="KW-0812">Transmembrane</keyword>
<sequence length="194" mass="21650">MAEVHHHTLSLSISTPSIDYQTNKVSWPVFTWYDADVKISSSEVEEIFGVKLSICEYTWKSFMSKMVATTLPELTADYKFDPGHGGADICEYFGWPLMEVLDVSTGDWIPLHGTVSESASVTSNSRYQTSSLEIMSPLDNALEGEHAGEASTKTEIASAMQTRDLKSSHGLRVFLVMFILISVILLYFVVQTYM</sequence>
<reference evidence="2" key="1">
    <citation type="submission" date="2023-06" db="EMBL/GenBank/DDBJ databases">
        <authorList>
            <consortium name="Lawrence Berkeley National Laboratory"/>
            <person name="Ahrendt S."/>
            <person name="Sahu N."/>
            <person name="Indic B."/>
            <person name="Wong-Bajracharya J."/>
            <person name="Merenyi Z."/>
            <person name="Ke H.-M."/>
            <person name="Monk M."/>
            <person name="Kocsube S."/>
            <person name="Drula E."/>
            <person name="Lipzen A."/>
            <person name="Balint B."/>
            <person name="Henrissat B."/>
            <person name="Andreopoulos B."/>
            <person name="Martin F.M."/>
            <person name="Harder C.B."/>
            <person name="Rigling D."/>
            <person name="Ford K.L."/>
            <person name="Foster G.D."/>
            <person name="Pangilinan J."/>
            <person name="Papanicolaou A."/>
            <person name="Barry K."/>
            <person name="LaButti K."/>
            <person name="Viragh M."/>
            <person name="Koriabine M."/>
            <person name="Yan M."/>
            <person name="Riley R."/>
            <person name="Champramary S."/>
            <person name="Plett K.L."/>
            <person name="Tsai I.J."/>
            <person name="Slot J."/>
            <person name="Sipos G."/>
            <person name="Plett J."/>
            <person name="Nagy L.G."/>
            <person name="Grigoriev I.V."/>
        </authorList>
    </citation>
    <scope>NUCLEOTIDE SEQUENCE</scope>
    <source>
        <strain evidence="2">ICMP 16352</strain>
    </source>
</reference>
<accession>A0AA39NUT8</accession>
<organism evidence="2 3">
    <name type="scientific">Armillaria novae-zelandiae</name>
    <dbReference type="NCBI Taxonomy" id="153914"/>
    <lineage>
        <taxon>Eukaryota</taxon>
        <taxon>Fungi</taxon>
        <taxon>Dikarya</taxon>
        <taxon>Basidiomycota</taxon>
        <taxon>Agaricomycotina</taxon>
        <taxon>Agaricomycetes</taxon>
        <taxon>Agaricomycetidae</taxon>
        <taxon>Agaricales</taxon>
        <taxon>Marasmiineae</taxon>
        <taxon>Physalacriaceae</taxon>
        <taxon>Armillaria</taxon>
    </lineage>
</organism>
<dbReference type="AlphaFoldDB" id="A0AA39NUT8"/>
<keyword evidence="1" id="KW-0472">Membrane</keyword>
<gene>
    <name evidence="2" type="ORF">IW261DRAFT_1571241</name>
</gene>
<evidence type="ECO:0000313" key="3">
    <source>
        <dbReference type="Proteomes" id="UP001175227"/>
    </source>
</evidence>
<evidence type="ECO:0000256" key="1">
    <source>
        <dbReference type="SAM" id="Phobius"/>
    </source>
</evidence>
<keyword evidence="1" id="KW-1133">Transmembrane helix</keyword>
<dbReference type="EMBL" id="JAUEPR010000044">
    <property type="protein sequence ID" value="KAK0471994.1"/>
    <property type="molecule type" value="Genomic_DNA"/>
</dbReference>
<evidence type="ECO:0000313" key="2">
    <source>
        <dbReference type="EMBL" id="KAK0471994.1"/>
    </source>
</evidence>
<feature type="transmembrane region" description="Helical" evidence="1">
    <location>
        <begin position="170"/>
        <end position="190"/>
    </location>
</feature>
<protein>
    <submittedName>
        <fullName evidence="2">Uncharacterized protein</fullName>
    </submittedName>
</protein>